<feature type="transmembrane region" description="Helical" evidence="2">
    <location>
        <begin position="161"/>
        <end position="180"/>
    </location>
</feature>
<dbReference type="InterPro" id="IPR036938">
    <property type="entry name" value="PAP2/HPO_sf"/>
</dbReference>
<feature type="transmembrane region" description="Helical" evidence="2">
    <location>
        <begin position="69"/>
        <end position="90"/>
    </location>
</feature>
<feature type="domain" description="Phosphatidic acid phosphatase type 2/haloperoxidase" evidence="3">
    <location>
        <begin position="65"/>
        <end position="176"/>
    </location>
</feature>
<feature type="region of interest" description="Disordered" evidence="1">
    <location>
        <begin position="186"/>
        <end position="205"/>
    </location>
</feature>
<reference evidence="4" key="1">
    <citation type="submission" date="2020-05" db="EMBL/GenBank/DDBJ databases">
        <authorList>
            <person name="Chiriac C."/>
            <person name="Salcher M."/>
            <person name="Ghai R."/>
            <person name="Kavagutti S V."/>
        </authorList>
    </citation>
    <scope>NUCLEOTIDE SEQUENCE</scope>
</reference>
<evidence type="ECO:0000259" key="3">
    <source>
        <dbReference type="SMART" id="SM00014"/>
    </source>
</evidence>
<feature type="transmembrane region" description="Helical" evidence="2">
    <location>
        <begin position="43"/>
        <end position="62"/>
    </location>
</feature>
<dbReference type="Gene3D" id="1.20.144.10">
    <property type="entry name" value="Phosphatidic acid phosphatase type 2/haloperoxidase"/>
    <property type="match status" value="1"/>
</dbReference>
<dbReference type="Pfam" id="PF01569">
    <property type="entry name" value="PAP2"/>
    <property type="match status" value="1"/>
</dbReference>
<gene>
    <name evidence="4" type="ORF">UFOPK3564_02533</name>
</gene>
<keyword evidence="2" id="KW-0812">Transmembrane</keyword>
<dbReference type="SMART" id="SM00014">
    <property type="entry name" value="acidPPc"/>
    <property type="match status" value="1"/>
</dbReference>
<dbReference type="AlphaFoldDB" id="A0A6J7IU35"/>
<proteinExistence type="predicted"/>
<feature type="transmembrane region" description="Helical" evidence="2">
    <location>
        <begin position="110"/>
        <end position="128"/>
    </location>
</feature>
<evidence type="ECO:0000256" key="2">
    <source>
        <dbReference type="SAM" id="Phobius"/>
    </source>
</evidence>
<accession>A0A6J7IU35</accession>
<evidence type="ECO:0000256" key="1">
    <source>
        <dbReference type="SAM" id="MobiDB-lite"/>
    </source>
</evidence>
<keyword evidence="2" id="KW-0472">Membrane</keyword>
<dbReference type="InterPro" id="IPR000326">
    <property type="entry name" value="PAP2/HPO"/>
</dbReference>
<protein>
    <submittedName>
        <fullName evidence="4">Unannotated protein</fullName>
    </submittedName>
</protein>
<dbReference type="SUPFAM" id="SSF48317">
    <property type="entry name" value="Acid phosphatase/Vanadium-dependent haloperoxidase"/>
    <property type="match status" value="1"/>
</dbReference>
<evidence type="ECO:0000313" key="4">
    <source>
        <dbReference type="EMBL" id="CAB4933822.1"/>
    </source>
</evidence>
<name>A0A6J7IU35_9ZZZZ</name>
<organism evidence="4">
    <name type="scientific">freshwater metagenome</name>
    <dbReference type="NCBI Taxonomy" id="449393"/>
    <lineage>
        <taxon>unclassified sequences</taxon>
        <taxon>metagenomes</taxon>
        <taxon>ecological metagenomes</taxon>
    </lineage>
</organism>
<dbReference type="EMBL" id="CAFBMK010000183">
    <property type="protein sequence ID" value="CAB4933822.1"/>
    <property type="molecule type" value="Genomic_DNA"/>
</dbReference>
<feature type="transmembrane region" description="Helical" evidence="2">
    <location>
        <begin position="135"/>
        <end position="155"/>
    </location>
</feature>
<sequence length="205" mass="21553">MLGLHAWLEVVGPLPGERWANERFLWYQLPREPVGQVVLLFDVAGRPVVALGSVVVATWLVARGVGRRAAVLVVVAFAGVLLNDVLKAQLGPTPLWSTKPEIGTDANFPSGHAFYAASFGGALLRLAWLRGRPDLVALAAALIALSGPARVVQGVHLPSDVLAGFALGLAWLLVAVALVGHPVRAGTRRRTPGPAARDAERPAVA</sequence>
<keyword evidence="2" id="KW-1133">Transmembrane helix</keyword>